<dbReference type="EMBL" id="BMQC01000010">
    <property type="protein sequence ID" value="GGK35589.1"/>
    <property type="molecule type" value="Genomic_DNA"/>
</dbReference>
<keyword evidence="1" id="KW-0812">Transmembrane</keyword>
<protein>
    <submittedName>
        <fullName evidence="2">Uncharacterized protein</fullName>
    </submittedName>
</protein>
<feature type="transmembrane region" description="Helical" evidence="1">
    <location>
        <begin position="102"/>
        <end position="125"/>
    </location>
</feature>
<accession>A0A8J3BVF8</accession>
<comment type="caution">
    <text evidence="2">The sequence shown here is derived from an EMBL/GenBank/DDBJ whole genome shotgun (WGS) entry which is preliminary data.</text>
</comment>
<dbReference type="AlphaFoldDB" id="A0A8J3BVF8"/>
<gene>
    <name evidence="2" type="ORF">GCM10010124_30380</name>
</gene>
<proteinExistence type="predicted"/>
<organism evidence="2 3">
    <name type="scientific">Pilimelia terevasa</name>
    <dbReference type="NCBI Taxonomy" id="53372"/>
    <lineage>
        <taxon>Bacteria</taxon>
        <taxon>Bacillati</taxon>
        <taxon>Actinomycetota</taxon>
        <taxon>Actinomycetes</taxon>
        <taxon>Micromonosporales</taxon>
        <taxon>Micromonosporaceae</taxon>
        <taxon>Pilimelia</taxon>
    </lineage>
</organism>
<keyword evidence="3" id="KW-1185">Reference proteome</keyword>
<keyword evidence="1" id="KW-0472">Membrane</keyword>
<sequence>MRNVLVTTPNDTQWTVRVVWEPRWRALARRFGGWRLRRRNRRQDAGHVVDGTGQLGDVALSGSRGSTAGSFDLGDALLVLVVVFIGVIAAAALFWWVLLPLLLLLIDLVVVLVLLVLALAGRVLFRRPWTVEARSGGETFTAQVVGWRAALCRRDEIAESLRRGLRPVDGPVTAP</sequence>
<evidence type="ECO:0000313" key="2">
    <source>
        <dbReference type="EMBL" id="GGK35589.1"/>
    </source>
</evidence>
<dbReference type="Proteomes" id="UP000662200">
    <property type="component" value="Unassembled WGS sequence"/>
</dbReference>
<feature type="transmembrane region" description="Helical" evidence="1">
    <location>
        <begin position="76"/>
        <end position="96"/>
    </location>
</feature>
<reference evidence="2" key="2">
    <citation type="submission" date="2020-09" db="EMBL/GenBank/DDBJ databases">
        <authorList>
            <person name="Sun Q."/>
            <person name="Ohkuma M."/>
        </authorList>
    </citation>
    <scope>NUCLEOTIDE SEQUENCE</scope>
    <source>
        <strain evidence="2">JCM 3091</strain>
    </source>
</reference>
<evidence type="ECO:0000256" key="1">
    <source>
        <dbReference type="SAM" id="Phobius"/>
    </source>
</evidence>
<reference evidence="2" key="1">
    <citation type="journal article" date="2014" name="Int. J. Syst. Evol. Microbiol.">
        <title>Complete genome sequence of Corynebacterium casei LMG S-19264T (=DSM 44701T), isolated from a smear-ripened cheese.</title>
        <authorList>
            <consortium name="US DOE Joint Genome Institute (JGI-PGF)"/>
            <person name="Walter F."/>
            <person name="Albersmeier A."/>
            <person name="Kalinowski J."/>
            <person name="Ruckert C."/>
        </authorList>
    </citation>
    <scope>NUCLEOTIDE SEQUENCE</scope>
    <source>
        <strain evidence="2">JCM 3091</strain>
    </source>
</reference>
<name>A0A8J3BVF8_9ACTN</name>
<dbReference type="RefSeq" id="WP_189114983.1">
    <property type="nucleotide sequence ID" value="NZ_BMQC01000010.1"/>
</dbReference>
<keyword evidence="1" id="KW-1133">Transmembrane helix</keyword>
<evidence type="ECO:0000313" key="3">
    <source>
        <dbReference type="Proteomes" id="UP000662200"/>
    </source>
</evidence>